<dbReference type="EMBL" id="CP133076">
    <property type="protein sequence ID" value="WMJ16400.1"/>
    <property type="molecule type" value="Genomic_DNA"/>
</dbReference>
<evidence type="ECO:0000313" key="2">
    <source>
        <dbReference type="Proteomes" id="UP001223761"/>
    </source>
</evidence>
<keyword evidence="2" id="KW-1185">Reference proteome</keyword>
<reference evidence="1 2" key="1">
    <citation type="submission" date="2023-08" db="EMBL/GenBank/DDBJ databases">
        <title>Genome sequencing of the thermostable Gram positive bacteria Geobacillus proteiniphilus strain T-6.</title>
        <authorList>
            <person name="Shulami S."/>
            <person name="Shoham Y."/>
        </authorList>
    </citation>
    <scope>NUCLEOTIDE SEQUENCE [LARGE SCALE GENOMIC DNA]</scope>
    <source>
        <strain evidence="1 2">T-6</strain>
    </source>
</reference>
<dbReference type="Pfam" id="PF22752">
    <property type="entry name" value="DUF488-N3i"/>
    <property type="match status" value="1"/>
</dbReference>
<dbReference type="RefSeq" id="WP_307898609.1">
    <property type="nucleotide sequence ID" value="NZ_CP133076.1"/>
</dbReference>
<evidence type="ECO:0000313" key="1">
    <source>
        <dbReference type="EMBL" id="WMJ16400.1"/>
    </source>
</evidence>
<dbReference type="Proteomes" id="UP001223761">
    <property type="component" value="Chromosome"/>
</dbReference>
<dbReference type="PANTHER" id="PTHR36849">
    <property type="entry name" value="CYTOPLASMIC PROTEIN-RELATED"/>
    <property type="match status" value="1"/>
</dbReference>
<gene>
    <name evidence="1" type="ORF">RA955_17505</name>
</gene>
<dbReference type="PANTHER" id="PTHR36849:SF1">
    <property type="entry name" value="CYTOPLASMIC PROTEIN"/>
    <property type="match status" value="1"/>
</dbReference>
<sequence>MGHYRLKRIHTPIGQDDGTRILVDRLWPRGVSKAEARIDRWMKEIAPSPALRQWFGHRPERFAEFARAYERELETEETKRELVDELLSLSGMVTLLYAAKNERHNHAVVLCDFLRKIAERRSKEG</sequence>
<accession>A0ABY9MEH0</accession>
<dbReference type="InterPro" id="IPR052552">
    <property type="entry name" value="YeaO-like"/>
</dbReference>
<organism evidence="1 2">
    <name type="scientific">Geobacillus proteiniphilus</name>
    <dbReference type="NCBI Taxonomy" id="860353"/>
    <lineage>
        <taxon>Bacteria</taxon>
        <taxon>Bacillati</taxon>
        <taxon>Bacillota</taxon>
        <taxon>Bacilli</taxon>
        <taxon>Bacillales</taxon>
        <taxon>Anoxybacillaceae</taxon>
        <taxon>Geobacillus</taxon>
    </lineage>
</organism>
<proteinExistence type="predicted"/>
<protein>
    <submittedName>
        <fullName evidence="1">DUF488 family protein</fullName>
    </submittedName>
</protein>
<name>A0ABY9MEH0_9BACL</name>